<organism evidence="1 2">
    <name type="scientific">Neisseria flavescens NRL30031/H210</name>
    <dbReference type="NCBI Taxonomy" id="546264"/>
    <lineage>
        <taxon>Bacteria</taxon>
        <taxon>Pseudomonadati</taxon>
        <taxon>Pseudomonadota</taxon>
        <taxon>Betaproteobacteria</taxon>
        <taxon>Neisseriales</taxon>
        <taxon>Neisseriaceae</taxon>
        <taxon>Neisseria</taxon>
    </lineage>
</organism>
<keyword evidence="2" id="KW-1185">Reference proteome</keyword>
<accession>C0ERF1</accession>
<gene>
    <name evidence="1" type="ORF">NEIFLAOT_02553</name>
</gene>
<proteinExistence type="predicted"/>
<protein>
    <submittedName>
        <fullName evidence="1">Uncharacterized protein</fullName>
    </submittedName>
</protein>
<evidence type="ECO:0000313" key="2">
    <source>
        <dbReference type="Proteomes" id="UP000004457"/>
    </source>
</evidence>
<dbReference type="Proteomes" id="UP000004457">
    <property type="component" value="Unassembled WGS sequence"/>
</dbReference>
<name>C0ERF1_NEIFL</name>
<reference evidence="1 2" key="1">
    <citation type="submission" date="2009-01" db="EMBL/GenBank/DDBJ databases">
        <authorList>
            <person name="Fulton L."/>
            <person name="Clifton S."/>
            <person name="Chinwalla A.T."/>
            <person name="Mitreva M."/>
            <person name="Sodergren E."/>
            <person name="Weinstock G."/>
            <person name="Clifton S."/>
            <person name="Dooling D.J."/>
            <person name="Fulton B."/>
            <person name="Minx P."/>
            <person name="Pepin K.H."/>
            <person name="Johnson M."/>
            <person name="Bhonagiri V."/>
            <person name="Nash W.E."/>
            <person name="Mardis E.R."/>
            <person name="Wilson R.K."/>
        </authorList>
    </citation>
    <scope>NUCLEOTIDE SEQUENCE [LARGE SCALE GENOMIC DNA]</scope>
    <source>
        <strain evidence="1 2">NRL30031/H210</strain>
    </source>
</reference>
<dbReference type="EMBL" id="ACEN01000112">
    <property type="protein sequence ID" value="EEG32384.1"/>
    <property type="molecule type" value="Genomic_DNA"/>
</dbReference>
<sequence>MPYQAFSLRINGRGPTLNARYYPLIYLNPYFKKEVKMKKM</sequence>
<comment type="caution">
    <text evidence="1">The sequence shown here is derived from an EMBL/GenBank/DDBJ whole genome shotgun (WGS) entry which is preliminary data.</text>
</comment>
<evidence type="ECO:0000313" key="1">
    <source>
        <dbReference type="EMBL" id="EEG32384.1"/>
    </source>
</evidence>
<dbReference type="AlphaFoldDB" id="C0ERF1"/>